<dbReference type="SUPFAM" id="SSF55729">
    <property type="entry name" value="Acyl-CoA N-acyltransferases (Nat)"/>
    <property type="match status" value="1"/>
</dbReference>
<dbReference type="InterPro" id="IPR053013">
    <property type="entry name" value="LAT"/>
</dbReference>
<reference evidence="2" key="1">
    <citation type="submission" date="2020-11" db="EMBL/GenBank/DDBJ databases">
        <authorList>
            <consortium name="DOE Joint Genome Institute"/>
            <person name="Ahrendt S."/>
            <person name="Riley R."/>
            <person name="Andreopoulos W."/>
            <person name="Labutti K."/>
            <person name="Pangilinan J."/>
            <person name="Ruiz-Duenas F.J."/>
            <person name="Barrasa J.M."/>
            <person name="Sanchez-Garcia M."/>
            <person name="Camarero S."/>
            <person name="Miyauchi S."/>
            <person name="Serrano A."/>
            <person name="Linde D."/>
            <person name="Babiker R."/>
            <person name="Drula E."/>
            <person name="Ayuso-Fernandez I."/>
            <person name="Pacheco R."/>
            <person name="Padilla G."/>
            <person name="Ferreira P."/>
            <person name="Barriuso J."/>
            <person name="Kellner H."/>
            <person name="Castanera R."/>
            <person name="Alfaro M."/>
            <person name="Ramirez L."/>
            <person name="Pisabarro A.G."/>
            <person name="Kuo A."/>
            <person name="Tritt A."/>
            <person name="Lipzen A."/>
            <person name="He G."/>
            <person name="Yan M."/>
            <person name="Ng V."/>
            <person name="Cullen D."/>
            <person name="Martin F."/>
            <person name="Rosso M.-N."/>
            <person name="Henrissat B."/>
            <person name="Hibbett D."/>
            <person name="Martinez A.T."/>
            <person name="Grigoriev I.V."/>
        </authorList>
    </citation>
    <scope>NUCLEOTIDE SEQUENCE</scope>
    <source>
        <strain evidence="2">CBS 506.95</strain>
    </source>
</reference>
<dbReference type="PANTHER" id="PTHR34815">
    <property type="entry name" value="LYSINE ACETYLTRANSFERASE"/>
    <property type="match status" value="1"/>
</dbReference>
<dbReference type="OrthoDB" id="2020070at2759"/>
<dbReference type="EMBL" id="MU157926">
    <property type="protein sequence ID" value="KAF9523066.1"/>
    <property type="molecule type" value="Genomic_DNA"/>
</dbReference>
<dbReference type="Proteomes" id="UP000807306">
    <property type="component" value="Unassembled WGS sequence"/>
</dbReference>
<evidence type="ECO:0000259" key="1">
    <source>
        <dbReference type="Pfam" id="PF22998"/>
    </source>
</evidence>
<proteinExistence type="predicted"/>
<sequence>MMSESSIPLSSLTIVPATPDQQIEFMKRSYPQWGKPKGWSFETYKGLGEDWNGREACKAGRFVLWVLTKRDELESVNFLCSCETFLRPAIVVYPNDSDTLTNHKVENVTGYGIASVFTPPENRGKGYASHMMRLLHWMLAPLNLFHHGQEEFPREVWGDPPKMPGFVREAKFSVLYSDIGARFYVRLGPTPASNAGGAGAGSGETDLGGWIARDTASTVWKVDDSKVVGAFEEKNKLGYNFSHVEASENLTWKWLDETLLKKIWPLDAKLAVSEMARESNTSSKIRVAFSPEEGVGSFMVERYKLDWEKLEPIPTHWGLCKIAQPGDAEELDVSVFATWTLTQLPGQGYSLGITRLRCPPHLFKGLFNEILSYAKAYSNVKEIEVWNLAQELRGVADDMRGNTYEREEHLPSIKWYGSEDVGDVDWALNERFCWC</sequence>
<dbReference type="Gene3D" id="3.40.630.30">
    <property type="match status" value="1"/>
</dbReference>
<accession>A0A9P6JJ97</accession>
<comment type="caution">
    <text evidence="2">The sequence shown here is derived from an EMBL/GenBank/DDBJ whole genome shotgun (WGS) entry which is preliminary data.</text>
</comment>
<dbReference type="InterPro" id="IPR055100">
    <property type="entry name" value="GNAT_LYC1-like"/>
</dbReference>
<name>A0A9P6JJ97_9AGAR</name>
<gene>
    <name evidence="2" type="ORF">CPB83DRAFT_863562</name>
</gene>
<dbReference type="InterPro" id="IPR016181">
    <property type="entry name" value="Acyl_CoA_acyltransferase"/>
</dbReference>
<protein>
    <recommendedName>
        <fullName evidence="1">LYC1 C-terminal domain-containing protein</fullName>
    </recommendedName>
</protein>
<keyword evidence="3" id="KW-1185">Reference proteome</keyword>
<feature type="domain" description="LYC1 C-terminal" evidence="1">
    <location>
        <begin position="247"/>
        <end position="435"/>
    </location>
</feature>
<evidence type="ECO:0000313" key="3">
    <source>
        <dbReference type="Proteomes" id="UP000807306"/>
    </source>
</evidence>
<dbReference type="Pfam" id="PF22998">
    <property type="entry name" value="GNAT_LYC1-like"/>
    <property type="match status" value="1"/>
</dbReference>
<evidence type="ECO:0000313" key="2">
    <source>
        <dbReference type="EMBL" id="KAF9523066.1"/>
    </source>
</evidence>
<dbReference type="PANTHER" id="PTHR34815:SF2">
    <property type="entry name" value="N-ACETYLTRANSFERASE DOMAIN-CONTAINING PROTEIN"/>
    <property type="match status" value="1"/>
</dbReference>
<dbReference type="AlphaFoldDB" id="A0A9P6JJ97"/>
<organism evidence="2 3">
    <name type="scientific">Crepidotus variabilis</name>
    <dbReference type="NCBI Taxonomy" id="179855"/>
    <lineage>
        <taxon>Eukaryota</taxon>
        <taxon>Fungi</taxon>
        <taxon>Dikarya</taxon>
        <taxon>Basidiomycota</taxon>
        <taxon>Agaricomycotina</taxon>
        <taxon>Agaricomycetes</taxon>
        <taxon>Agaricomycetidae</taxon>
        <taxon>Agaricales</taxon>
        <taxon>Agaricineae</taxon>
        <taxon>Crepidotaceae</taxon>
        <taxon>Crepidotus</taxon>
    </lineage>
</organism>